<evidence type="ECO:0000256" key="6">
    <source>
        <dbReference type="ARBA" id="ARBA00022679"/>
    </source>
</evidence>
<dbReference type="EMBL" id="CP035282">
    <property type="protein sequence ID" value="QAT62113.1"/>
    <property type="molecule type" value="Genomic_DNA"/>
</dbReference>
<dbReference type="InterPro" id="IPR023346">
    <property type="entry name" value="Lysozyme-like_dom_sf"/>
</dbReference>
<keyword evidence="9" id="KW-0573">Peptidoglycan synthesis</keyword>
<evidence type="ECO:0000256" key="7">
    <source>
        <dbReference type="ARBA" id="ARBA00022801"/>
    </source>
</evidence>
<reference evidence="19" key="1">
    <citation type="submission" date="2019-01" db="EMBL/GenBank/DDBJ databases">
        <title>Draft genomes of a novel of Sporanaerobacter strains.</title>
        <authorList>
            <person name="Ma S."/>
        </authorList>
    </citation>
    <scope>NUCLEOTIDE SEQUENCE [LARGE SCALE GENOMIC DNA]</scope>
    <source>
        <strain evidence="19">NJN-17</strain>
    </source>
</reference>
<feature type="region of interest" description="Disordered" evidence="14">
    <location>
        <begin position="932"/>
        <end position="1000"/>
    </location>
</feature>
<feature type="domain" description="Penicillin-binding protein transpeptidase" evidence="16">
    <location>
        <begin position="517"/>
        <end position="803"/>
    </location>
</feature>
<dbReference type="Gene3D" id="3.40.710.10">
    <property type="entry name" value="DD-peptidase/beta-lactamase superfamily"/>
    <property type="match status" value="2"/>
</dbReference>
<dbReference type="GO" id="GO:0009002">
    <property type="term" value="F:serine-type D-Ala-D-Ala carboxypeptidase activity"/>
    <property type="evidence" value="ECO:0007669"/>
    <property type="project" value="UniProtKB-EC"/>
</dbReference>
<comment type="catalytic activity">
    <reaction evidence="12">
        <text>Preferential cleavage: (Ac)2-L-Lys-D-Ala-|-D-Ala. Also transpeptidation of peptidyl-alanyl moieties that are N-acyl substituents of D-alanine.</text>
        <dbReference type="EC" id="3.4.16.4"/>
    </reaction>
</comment>
<keyword evidence="10" id="KW-0511">Multifunctional enzyme</keyword>
<evidence type="ECO:0000256" key="1">
    <source>
        <dbReference type="ARBA" id="ARBA00007090"/>
    </source>
</evidence>
<keyword evidence="15" id="KW-0472">Membrane</keyword>
<dbReference type="Pfam" id="PF00912">
    <property type="entry name" value="Transgly"/>
    <property type="match status" value="1"/>
</dbReference>
<organism evidence="18 19">
    <name type="scientific">Acidilutibacter cellobiosedens</name>
    <dbReference type="NCBI Taxonomy" id="2507161"/>
    <lineage>
        <taxon>Bacteria</taxon>
        <taxon>Bacillati</taxon>
        <taxon>Bacillota</taxon>
        <taxon>Tissierellia</taxon>
        <taxon>Tissierellales</taxon>
        <taxon>Acidilutibacteraceae</taxon>
        <taxon>Acidilutibacter</taxon>
    </lineage>
</organism>
<dbReference type="Proteomes" id="UP000287969">
    <property type="component" value="Chromosome"/>
</dbReference>
<dbReference type="Pfam" id="PF00905">
    <property type="entry name" value="Transpeptidase"/>
    <property type="match status" value="1"/>
</dbReference>
<keyword evidence="3" id="KW-0121">Carboxypeptidase</keyword>
<evidence type="ECO:0000256" key="5">
    <source>
        <dbReference type="ARBA" id="ARBA00022676"/>
    </source>
</evidence>
<comment type="similarity">
    <text evidence="2">In the N-terminal section; belongs to the glycosyltransferase 51 family.</text>
</comment>
<feature type="transmembrane region" description="Helical" evidence="15">
    <location>
        <begin position="20"/>
        <end position="43"/>
    </location>
</feature>
<protein>
    <submittedName>
        <fullName evidence="18">PBP1A family penicillin-binding protein</fullName>
    </submittedName>
</protein>
<dbReference type="SUPFAM" id="SSF53955">
    <property type="entry name" value="Lysozyme-like"/>
    <property type="match status" value="1"/>
</dbReference>
<sequence length="1000" mass="111284">MAENKRTQKKKKKGKKLKIFLLILFLLIVSAIGAVGGIVIAIAKDAPKIDPTNIDSILSQTSFILDPEGNEIEKIQTQEYRTVVDLDKIPKNLQNAFIAIEDERFRSHIGIDPKGIVKSTIDNIRAGAIVRGASTITQQLARNLYLNNDVKWDRKIKEAYLALQIEKVLTKDQILEAYLNRIYLGQGAYGAQGAAQTYFSKNVEDLTLAQCALIAGVVKSPYKYPPYKTVKPENFDSSTQYEVGELDILGEKYIAVYNEDAVERQKIVLMKMKELGYISEEEYQEALKEDIKTELKPGRKKITGISSYFTDYVKSQVIDALVNELGYSREDAENELFTGGLRIYSTMDVDMQHKLEEIYKNFTEELFNVKSAKAPILIDWKLDKNKNILGENNNIIYYKQENLFNKNYDLIVEKGTFELGDTGLKINNKKFSVYNNSITISDYYNINEKKNLVTHNVGALSVPEKSLTKGDNKEFLISKEFLNENKDFYSIDEKGNLLINSKYFFRSSDGVVQPQSATVILDYRTGEIKALVGGRDIEGAKLLNRATSSRRQPGSSIKPIAVYLPALDNGYTAATPIDDVPYYDHNGNIWPRNSYKGYKGITTLRASVEQSINVNSVKTLSDIGIKTSMEYLTKLGIINSDDPKNDSFVSSAENKKNNDENLSALGLGGMTKGLTPLELTAAYGAIADGGTYTKPLSFTKILDKDGNVLIENTPQRNKVVSEGVAFVMSDILRTTVTNGIAGRAQIPNMPTAGKTGTTQNQADIWFVGFTPYYAAGVWIGNDSPQITLTKGSSMAATLWQKIMTDVHEGLEKKNFEKPDSIVTAQICTQSGKLPTSLCARDPRGSTVRSEIFVKGTVPTEQCDVHVELDIDTVTNKIANKYCPPGNVEKRVFIKRNPPYKPAEHGGILPNDYKYTAPTEVCDVHNQENSVNDWLNDWFNNGNDNNDNGNDDNNGNENNNNGNNENNNGNGNDDNNNWNDDDNNGNNGNNNGNTDQNNVSP</sequence>
<dbReference type="InterPro" id="IPR012338">
    <property type="entry name" value="Beta-lactam/transpept-like"/>
</dbReference>
<dbReference type="GO" id="GO:0008658">
    <property type="term" value="F:penicillin binding"/>
    <property type="evidence" value="ECO:0007669"/>
    <property type="project" value="InterPro"/>
</dbReference>
<keyword evidence="15" id="KW-0812">Transmembrane</keyword>
<evidence type="ECO:0000256" key="2">
    <source>
        <dbReference type="ARBA" id="ARBA00007739"/>
    </source>
</evidence>
<dbReference type="OrthoDB" id="9766909at2"/>
<dbReference type="InterPro" id="IPR036950">
    <property type="entry name" value="PBP_transglycosylase"/>
</dbReference>
<dbReference type="InterPro" id="IPR001460">
    <property type="entry name" value="PCN-bd_Tpept"/>
</dbReference>
<keyword evidence="4" id="KW-0645">Protease</keyword>
<feature type="domain" description="Glycosyl transferase family 51" evidence="17">
    <location>
        <begin position="69"/>
        <end position="236"/>
    </location>
</feature>
<evidence type="ECO:0000256" key="9">
    <source>
        <dbReference type="ARBA" id="ARBA00022984"/>
    </source>
</evidence>
<dbReference type="PANTHER" id="PTHR32282">
    <property type="entry name" value="BINDING PROTEIN TRANSPEPTIDASE, PUTATIVE-RELATED"/>
    <property type="match status" value="1"/>
</dbReference>
<dbReference type="Gene3D" id="1.10.3810.10">
    <property type="entry name" value="Biosynthetic peptidoglycan transglycosylase-like"/>
    <property type="match status" value="1"/>
</dbReference>
<dbReference type="GO" id="GO:0009252">
    <property type="term" value="P:peptidoglycan biosynthetic process"/>
    <property type="evidence" value="ECO:0007669"/>
    <property type="project" value="UniProtKB-KW"/>
</dbReference>
<dbReference type="GO" id="GO:0008360">
    <property type="term" value="P:regulation of cell shape"/>
    <property type="evidence" value="ECO:0007669"/>
    <property type="project" value="UniProtKB-KW"/>
</dbReference>
<keyword evidence="6" id="KW-0808">Transferase</keyword>
<gene>
    <name evidence="18" type="ORF">EQM13_11210</name>
</gene>
<evidence type="ECO:0000256" key="3">
    <source>
        <dbReference type="ARBA" id="ARBA00022645"/>
    </source>
</evidence>
<keyword evidence="7" id="KW-0378">Hydrolase</keyword>
<dbReference type="GO" id="GO:0071555">
    <property type="term" value="P:cell wall organization"/>
    <property type="evidence" value="ECO:0007669"/>
    <property type="project" value="UniProtKB-KW"/>
</dbReference>
<evidence type="ECO:0000259" key="16">
    <source>
        <dbReference type="Pfam" id="PF00905"/>
    </source>
</evidence>
<keyword evidence="5" id="KW-0328">Glycosyltransferase</keyword>
<keyword evidence="15" id="KW-1133">Transmembrane helix</keyword>
<dbReference type="InterPro" id="IPR050396">
    <property type="entry name" value="Glycosyltr_51/Transpeptidase"/>
</dbReference>
<evidence type="ECO:0000256" key="11">
    <source>
        <dbReference type="ARBA" id="ARBA00023316"/>
    </source>
</evidence>
<dbReference type="SUPFAM" id="SSF56601">
    <property type="entry name" value="beta-lactamase/transpeptidase-like"/>
    <property type="match status" value="1"/>
</dbReference>
<dbReference type="GO" id="GO:0006508">
    <property type="term" value="P:proteolysis"/>
    <property type="evidence" value="ECO:0007669"/>
    <property type="project" value="UniProtKB-KW"/>
</dbReference>
<dbReference type="FunFam" id="1.10.3810.10:FF:000001">
    <property type="entry name" value="Penicillin-binding protein 1A"/>
    <property type="match status" value="1"/>
</dbReference>
<evidence type="ECO:0000256" key="4">
    <source>
        <dbReference type="ARBA" id="ARBA00022670"/>
    </source>
</evidence>
<dbReference type="AlphaFoldDB" id="A0A410QDL9"/>
<evidence type="ECO:0000256" key="12">
    <source>
        <dbReference type="ARBA" id="ARBA00034000"/>
    </source>
</evidence>
<dbReference type="NCBIfam" id="TIGR02074">
    <property type="entry name" value="PBP_1a_fam"/>
    <property type="match status" value="1"/>
</dbReference>
<accession>A0A410QDL9</accession>
<evidence type="ECO:0000256" key="13">
    <source>
        <dbReference type="ARBA" id="ARBA00049902"/>
    </source>
</evidence>
<comment type="similarity">
    <text evidence="1">In the C-terminal section; belongs to the transpeptidase family.</text>
</comment>
<dbReference type="GO" id="GO:0008955">
    <property type="term" value="F:peptidoglycan glycosyltransferase activity"/>
    <property type="evidence" value="ECO:0007669"/>
    <property type="project" value="UniProtKB-EC"/>
</dbReference>
<evidence type="ECO:0000256" key="8">
    <source>
        <dbReference type="ARBA" id="ARBA00022960"/>
    </source>
</evidence>
<dbReference type="KEGG" id="spoa:EQM13_11210"/>
<evidence type="ECO:0000313" key="18">
    <source>
        <dbReference type="EMBL" id="QAT62113.1"/>
    </source>
</evidence>
<evidence type="ECO:0000256" key="14">
    <source>
        <dbReference type="SAM" id="MobiDB-lite"/>
    </source>
</evidence>
<evidence type="ECO:0000256" key="10">
    <source>
        <dbReference type="ARBA" id="ARBA00023268"/>
    </source>
</evidence>
<dbReference type="PANTHER" id="PTHR32282:SF33">
    <property type="entry name" value="PEPTIDOGLYCAN GLYCOSYLTRANSFERASE"/>
    <property type="match status" value="1"/>
</dbReference>
<comment type="catalytic activity">
    <reaction evidence="13">
        <text>[GlcNAc-(1-&gt;4)-Mur2Ac(oyl-L-Ala-gamma-D-Glu-L-Lys-D-Ala-D-Ala)](n)-di-trans,octa-cis-undecaprenyl diphosphate + beta-D-GlcNAc-(1-&gt;4)-Mur2Ac(oyl-L-Ala-gamma-D-Glu-L-Lys-D-Ala-D-Ala)-di-trans,octa-cis-undecaprenyl diphosphate = [GlcNAc-(1-&gt;4)-Mur2Ac(oyl-L-Ala-gamma-D-Glu-L-Lys-D-Ala-D-Ala)](n+1)-di-trans,octa-cis-undecaprenyl diphosphate + di-trans,octa-cis-undecaprenyl diphosphate + H(+)</text>
        <dbReference type="Rhea" id="RHEA:23708"/>
        <dbReference type="Rhea" id="RHEA-COMP:9602"/>
        <dbReference type="Rhea" id="RHEA-COMP:9603"/>
        <dbReference type="ChEBI" id="CHEBI:15378"/>
        <dbReference type="ChEBI" id="CHEBI:58405"/>
        <dbReference type="ChEBI" id="CHEBI:60033"/>
        <dbReference type="ChEBI" id="CHEBI:78435"/>
        <dbReference type="EC" id="2.4.99.28"/>
    </reaction>
</comment>
<keyword evidence="11" id="KW-0961">Cell wall biogenesis/degradation</keyword>
<proteinExistence type="inferred from homology"/>
<evidence type="ECO:0000256" key="15">
    <source>
        <dbReference type="SAM" id="Phobius"/>
    </source>
</evidence>
<keyword evidence="8" id="KW-0133">Cell shape</keyword>
<dbReference type="InterPro" id="IPR001264">
    <property type="entry name" value="Glyco_trans_51"/>
</dbReference>
<evidence type="ECO:0000259" key="17">
    <source>
        <dbReference type="Pfam" id="PF00912"/>
    </source>
</evidence>
<keyword evidence="19" id="KW-1185">Reference proteome</keyword>
<name>A0A410QDL9_9FIRM</name>
<dbReference type="RefSeq" id="WP_128752703.1">
    <property type="nucleotide sequence ID" value="NZ_CP035282.1"/>
</dbReference>
<evidence type="ECO:0000313" key="19">
    <source>
        <dbReference type="Proteomes" id="UP000287969"/>
    </source>
</evidence>